<dbReference type="Gene3D" id="2.160.10.10">
    <property type="entry name" value="Hexapeptide repeat proteins"/>
    <property type="match status" value="1"/>
</dbReference>
<keyword evidence="2 5" id="KW-0808">Transferase</keyword>
<gene>
    <name evidence="5" type="ORF">QNN11_14400</name>
</gene>
<evidence type="ECO:0000313" key="6">
    <source>
        <dbReference type="Proteomes" id="UP001177934"/>
    </source>
</evidence>
<comment type="similarity">
    <text evidence="1">Belongs to the transferase hexapeptide repeat family.</text>
</comment>
<dbReference type="GO" id="GO:0008374">
    <property type="term" value="F:O-acyltransferase activity"/>
    <property type="evidence" value="ECO:0007669"/>
    <property type="project" value="TreeGrafter"/>
</dbReference>
<name>A0AA95HSA5_9BACT</name>
<dbReference type="InterPro" id="IPR001451">
    <property type="entry name" value="Hexapep"/>
</dbReference>
<dbReference type="PROSITE" id="PS00101">
    <property type="entry name" value="HEXAPEP_TRANSFERASES"/>
    <property type="match status" value="1"/>
</dbReference>
<reference evidence="5" key="1">
    <citation type="journal article" date="2023" name="Nat. Commun.">
        <title>Identification of a novel Human Milk Oligosaccharides utilization cluster in the infant gut commensal Bacteroides dorei.</title>
        <authorList>
            <person name="Kijner S."/>
            <person name="Ennis D."/>
            <person name="Shmorak S."/>
            <person name="Florentin A."/>
            <person name="Yassour M."/>
        </authorList>
    </citation>
    <scope>NUCLEOTIDE SEQUENCE</scope>
    <source>
        <strain evidence="5">2</strain>
    </source>
</reference>
<dbReference type="InterPro" id="IPR051159">
    <property type="entry name" value="Hexapeptide_acetyltransf"/>
</dbReference>
<dbReference type="InterPro" id="IPR018357">
    <property type="entry name" value="Hexapep_transf_CS"/>
</dbReference>
<protein>
    <submittedName>
        <fullName evidence="5">Acyltransferase</fullName>
        <ecNumber evidence="5">2.3.1.-</ecNumber>
    </submittedName>
</protein>
<dbReference type="Pfam" id="PF00132">
    <property type="entry name" value="Hexapep"/>
    <property type="match status" value="1"/>
</dbReference>
<dbReference type="EC" id="2.3.1.-" evidence="5"/>
<evidence type="ECO:0000256" key="1">
    <source>
        <dbReference type="ARBA" id="ARBA00007274"/>
    </source>
</evidence>
<dbReference type="CDD" id="cd04647">
    <property type="entry name" value="LbH_MAT_like"/>
    <property type="match status" value="1"/>
</dbReference>
<evidence type="ECO:0000256" key="3">
    <source>
        <dbReference type="ARBA" id="ARBA00022737"/>
    </source>
</evidence>
<keyword evidence="3" id="KW-0677">Repeat</keyword>
<dbReference type="AlphaFoldDB" id="A0AA95HSA5"/>
<dbReference type="PANTHER" id="PTHR23416:SF23">
    <property type="entry name" value="ACETYLTRANSFERASE C18B11.09C-RELATED"/>
    <property type="match status" value="1"/>
</dbReference>
<evidence type="ECO:0000256" key="2">
    <source>
        <dbReference type="ARBA" id="ARBA00022679"/>
    </source>
</evidence>
<evidence type="ECO:0000313" key="5">
    <source>
        <dbReference type="EMBL" id="WHX08672.1"/>
    </source>
</evidence>
<dbReference type="SUPFAM" id="SSF51161">
    <property type="entry name" value="Trimeric LpxA-like enzymes"/>
    <property type="match status" value="1"/>
</dbReference>
<proteinExistence type="inferred from homology"/>
<dbReference type="InterPro" id="IPR011004">
    <property type="entry name" value="Trimer_LpxA-like_sf"/>
</dbReference>
<sequence length="194" mass="22396">MISFGLIKLIKKHWFRFKLRKASPHDRAELMRNKFYFLGKNVELYTMDFGTEPYLISIHDNAVCASGVRFINHDVSVHRVAYYLGLKRTDIDKVGSIELFENSFVGAYSILMPNCSIGKNSIVAVGSIVTKRIPDGEVWGGIPAKFIMKTEDYARKMVEESKKFTWMPYSKKTSMTQEELIRHQQNFSSEIKPK</sequence>
<dbReference type="Proteomes" id="UP001177934">
    <property type="component" value="Chromosome"/>
</dbReference>
<dbReference type="PANTHER" id="PTHR23416">
    <property type="entry name" value="SIALIC ACID SYNTHASE-RELATED"/>
    <property type="match status" value="1"/>
</dbReference>
<accession>A0AA95HSA5</accession>
<organism evidence="5 6">
    <name type="scientific">Phocaeicola dorei</name>
    <dbReference type="NCBI Taxonomy" id="357276"/>
    <lineage>
        <taxon>Bacteria</taxon>
        <taxon>Pseudomonadati</taxon>
        <taxon>Bacteroidota</taxon>
        <taxon>Bacteroidia</taxon>
        <taxon>Bacteroidales</taxon>
        <taxon>Bacteroidaceae</taxon>
        <taxon>Phocaeicola</taxon>
    </lineage>
</organism>
<evidence type="ECO:0000256" key="4">
    <source>
        <dbReference type="ARBA" id="ARBA00023315"/>
    </source>
</evidence>
<keyword evidence="4 5" id="KW-0012">Acyltransferase</keyword>
<dbReference type="EMBL" id="CP126056">
    <property type="protein sequence ID" value="WHX08672.1"/>
    <property type="molecule type" value="Genomic_DNA"/>
</dbReference>